<keyword evidence="8" id="KW-1185">Reference proteome</keyword>
<keyword evidence="1" id="KW-0112">Calmodulin-binding</keyword>
<feature type="region of interest" description="Disordered" evidence="5">
    <location>
        <begin position="18"/>
        <end position="51"/>
    </location>
</feature>
<comment type="similarity">
    <text evidence="2">Belongs to the IQD family.</text>
</comment>
<gene>
    <name evidence="7" type="ORF">OSB04_031675</name>
</gene>
<dbReference type="Pfam" id="PF00612">
    <property type="entry name" value="IQ"/>
    <property type="match status" value="2"/>
</dbReference>
<sequence length="350" mass="39320">MGKAIRWLKALFVFKNQKNPNQHSNSGHRKIKNPSCIRRHPTTSPADSPFHTPLYNHHLSDEQNKRAIEVATATAAAADAAVAAAHAAVAYVRLTSRKFKHTAGIKENAAAIKIQAFFRGFLSRKALKALKSLVKLQAVVRGYLVRKEAAATLHGMEALLRAQSSVYRLQEDKFHSRRSIKKVNEARGRRISASFQVSVDGRLNYVEVGHEEPISKLTRANTWAWTPDSGIQTPHRLAILNHQEFESRFSTTQKHPRFSYSCGPNDFYEGISKDDSFASHPGYMANTKSFRAKVRSHSAPKQRPDCGLRVNKRVEVECGPRMEKSKSPSLLEVNNFKNFVMSRIGKSSYV</sequence>
<dbReference type="SUPFAM" id="SSF52540">
    <property type="entry name" value="P-loop containing nucleoside triphosphate hydrolases"/>
    <property type="match status" value="1"/>
</dbReference>
<evidence type="ECO:0000256" key="4">
    <source>
        <dbReference type="ARBA" id="ARBA00045534"/>
    </source>
</evidence>
<dbReference type="SMART" id="SM00015">
    <property type="entry name" value="IQ"/>
    <property type="match status" value="2"/>
</dbReference>
<evidence type="ECO:0000256" key="2">
    <source>
        <dbReference type="ARBA" id="ARBA00024341"/>
    </source>
</evidence>
<dbReference type="EMBL" id="JARYMX010000008">
    <property type="protein sequence ID" value="KAJ9538942.1"/>
    <property type="molecule type" value="Genomic_DNA"/>
</dbReference>
<dbReference type="Pfam" id="PF13178">
    <property type="entry name" value="DUF4005"/>
    <property type="match status" value="1"/>
</dbReference>
<dbReference type="Gene3D" id="1.20.5.190">
    <property type="match status" value="1"/>
</dbReference>
<dbReference type="PANTHER" id="PTHR32295:SF217">
    <property type="entry name" value="IQ MOTIF, EF-HAND BINDING PROTEIN"/>
    <property type="match status" value="1"/>
</dbReference>
<dbReference type="CDD" id="cd23767">
    <property type="entry name" value="IQCD"/>
    <property type="match status" value="1"/>
</dbReference>
<comment type="function">
    <text evidence="4">May be involved in cooperative interactions with calmodulins or calmodulin-like proteins. Recruits calmodulin proteins to microtubules, thus being a potential scaffold in cellular signaling and trafficking. May associate with nucleic acids and regulate gene expression at the transcriptional or post-transcriptional level.</text>
</comment>
<dbReference type="Proteomes" id="UP001172457">
    <property type="component" value="Chromosome 8"/>
</dbReference>
<evidence type="ECO:0000313" key="8">
    <source>
        <dbReference type="Proteomes" id="UP001172457"/>
    </source>
</evidence>
<dbReference type="InterPro" id="IPR000048">
    <property type="entry name" value="IQ_motif_EF-hand-BS"/>
</dbReference>
<feature type="compositionally biased region" description="Basic residues" evidence="5">
    <location>
        <begin position="26"/>
        <end position="41"/>
    </location>
</feature>
<dbReference type="PANTHER" id="PTHR32295">
    <property type="entry name" value="IQ-DOMAIN 5-RELATED"/>
    <property type="match status" value="1"/>
</dbReference>
<evidence type="ECO:0000313" key="7">
    <source>
        <dbReference type="EMBL" id="KAJ9538942.1"/>
    </source>
</evidence>
<evidence type="ECO:0000259" key="6">
    <source>
        <dbReference type="Pfam" id="PF13178"/>
    </source>
</evidence>
<comment type="caution">
    <text evidence="7">The sequence shown here is derived from an EMBL/GenBank/DDBJ whole genome shotgun (WGS) entry which is preliminary data.</text>
</comment>
<dbReference type="AlphaFoldDB" id="A0AA38VUK3"/>
<dbReference type="InterPro" id="IPR025064">
    <property type="entry name" value="DUF4005"/>
</dbReference>
<feature type="domain" description="DUF4005" evidence="6">
    <location>
        <begin position="270"/>
        <end position="306"/>
    </location>
</feature>
<dbReference type="PROSITE" id="PS50096">
    <property type="entry name" value="IQ"/>
    <property type="match status" value="2"/>
</dbReference>
<evidence type="ECO:0000256" key="5">
    <source>
        <dbReference type="SAM" id="MobiDB-lite"/>
    </source>
</evidence>
<proteinExistence type="inferred from homology"/>
<organism evidence="7 8">
    <name type="scientific">Centaurea solstitialis</name>
    <name type="common">yellow star-thistle</name>
    <dbReference type="NCBI Taxonomy" id="347529"/>
    <lineage>
        <taxon>Eukaryota</taxon>
        <taxon>Viridiplantae</taxon>
        <taxon>Streptophyta</taxon>
        <taxon>Embryophyta</taxon>
        <taxon>Tracheophyta</taxon>
        <taxon>Spermatophyta</taxon>
        <taxon>Magnoliopsida</taxon>
        <taxon>eudicotyledons</taxon>
        <taxon>Gunneridae</taxon>
        <taxon>Pentapetalae</taxon>
        <taxon>asterids</taxon>
        <taxon>campanulids</taxon>
        <taxon>Asterales</taxon>
        <taxon>Asteraceae</taxon>
        <taxon>Carduoideae</taxon>
        <taxon>Cardueae</taxon>
        <taxon>Centaureinae</taxon>
        <taxon>Centaurea</taxon>
    </lineage>
</organism>
<dbReference type="InterPro" id="IPR027417">
    <property type="entry name" value="P-loop_NTPase"/>
</dbReference>
<evidence type="ECO:0000256" key="3">
    <source>
        <dbReference type="ARBA" id="ARBA00024378"/>
    </source>
</evidence>
<dbReference type="GO" id="GO:0005516">
    <property type="term" value="F:calmodulin binding"/>
    <property type="evidence" value="ECO:0007669"/>
    <property type="project" value="UniProtKB-KW"/>
</dbReference>
<protein>
    <recommendedName>
        <fullName evidence="6">DUF4005 domain-containing protein</fullName>
    </recommendedName>
</protein>
<reference evidence="7" key="1">
    <citation type="submission" date="2023-03" db="EMBL/GenBank/DDBJ databases">
        <title>Chromosome-scale reference genome and RAD-based genetic map of yellow starthistle (Centaurea solstitialis) reveal putative structural variation and QTLs associated with invader traits.</title>
        <authorList>
            <person name="Reatini B."/>
            <person name="Cang F.A."/>
            <person name="Jiang Q."/>
            <person name="Mckibben M.T.W."/>
            <person name="Barker M.S."/>
            <person name="Rieseberg L.H."/>
            <person name="Dlugosch K.M."/>
        </authorList>
    </citation>
    <scope>NUCLEOTIDE SEQUENCE</scope>
    <source>
        <strain evidence="7">CAN-66</strain>
        <tissue evidence="7">Leaf</tissue>
    </source>
</reference>
<comment type="subunit">
    <text evidence="3">Binds to multiple calmodulin (CaM) in the presence of Ca(2+) and CaM-like proteins.</text>
</comment>
<evidence type="ECO:0000256" key="1">
    <source>
        <dbReference type="ARBA" id="ARBA00022860"/>
    </source>
</evidence>
<name>A0AA38VUK3_9ASTR</name>
<accession>A0AA38VUK3</accession>